<dbReference type="EMBL" id="KC246808">
    <property type="protein sequence ID" value="AHF24865.1"/>
    <property type="molecule type" value="Genomic_DNA"/>
</dbReference>
<protein>
    <submittedName>
        <fullName evidence="4">TetR family transcriptional regulator</fullName>
    </submittedName>
</protein>
<keyword evidence="1 2" id="KW-0238">DNA-binding</keyword>
<name>W0FPF5_9BACT</name>
<evidence type="ECO:0000256" key="2">
    <source>
        <dbReference type="PROSITE-ProRule" id="PRU00335"/>
    </source>
</evidence>
<dbReference type="GO" id="GO:0003677">
    <property type="term" value="F:DNA binding"/>
    <property type="evidence" value="ECO:0007669"/>
    <property type="project" value="UniProtKB-UniRule"/>
</dbReference>
<evidence type="ECO:0000313" key="4">
    <source>
        <dbReference type="EMBL" id="AHF24865.1"/>
    </source>
</evidence>
<feature type="DNA-binding region" description="H-T-H motif" evidence="2">
    <location>
        <begin position="33"/>
        <end position="52"/>
    </location>
</feature>
<evidence type="ECO:0000256" key="1">
    <source>
        <dbReference type="ARBA" id="ARBA00023125"/>
    </source>
</evidence>
<dbReference type="AlphaFoldDB" id="W0FPF5"/>
<proteinExistence type="predicted"/>
<dbReference type="Gene3D" id="1.10.357.10">
    <property type="entry name" value="Tetracycline Repressor, domain 2"/>
    <property type="match status" value="1"/>
</dbReference>
<evidence type="ECO:0000259" key="3">
    <source>
        <dbReference type="PROSITE" id="PS50977"/>
    </source>
</evidence>
<dbReference type="PANTHER" id="PTHR43479">
    <property type="entry name" value="ACREF/ENVCD OPERON REPRESSOR-RELATED"/>
    <property type="match status" value="1"/>
</dbReference>
<reference evidence="4" key="1">
    <citation type="journal article" date="2013" name="PLoS ONE">
        <title>Metagenomic insights into the carbohydrate-active enzymes carried by the microorganisms adhering to solid digesta in the rumen of cows.</title>
        <authorList>
            <person name="Wang L."/>
            <person name="Hatem A."/>
            <person name="Catalyurek U.V."/>
            <person name="Morrison M."/>
            <person name="Yu Z."/>
        </authorList>
    </citation>
    <scope>NUCLEOTIDE SEQUENCE</scope>
</reference>
<dbReference type="InterPro" id="IPR009057">
    <property type="entry name" value="Homeodomain-like_sf"/>
</dbReference>
<feature type="domain" description="HTH tetR-type" evidence="3">
    <location>
        <begin position="10"/>
        <end position="70"/>
    </location>
</feature>
<dbReference type="InterPro" id="IPR050624">
    <property type="entry name" value="HTH-type_Tx_Regulator"/>
</dbReference>
<organism evidence="4">
    <name type="scientific">uncultured bacterium Contig1491</name>
    <dbReference type="NCBI Taxonomy" id="1393439"/>
    <lineage>
        <taxon>Bacteria</taxon>
        <taxon>environmental samples</taxon>
    </lineage>
</organism>
<sequence length="200" mass="21768">MPNTDDLRYVRTEGAIREAFMSLVAEKPVASVTASELCRKAGISRNAFYLHYASVLTLYTTLVGELVSNIRAESIASAERRSATGRDDELDAAIVATLAKHEGLLRALLPSDDGPLAKCLAEGIEEAFVEAALRYGKHGGSLEHRLRCAYSAWGIVGLAAHWIASTNRPLSEALPHFEELLASAVESSARYLMGNHDRER</sequence>
<dbReference type="PROSITE" id="PS50977">
    <property type="entry name" value="HTH_TETR_2"/>
    <property type="match status" value="1"/>
</dbReference>
<dbReference type="SUPFAM" id="SSF46689">
    <property type="entry name" value="Homeodomain-like"/>
    <property type="match status" value="1"/>
</dbReference>
<dbReference type="PANTHER" id="PTHR43479:SF7">
    <property type="entry name" value="TETR-FAMILY TRANSCRIPTIONAL REGULATOR"/>
    <property type="match status" value="1"/>
</dbReference>
<accession>W0FPF5</accession>
<dbReference type="InterPro" id="IPR001647">
    <property type="entry name" value="HTH_TetR"/>
</dbReference>